<reference evidence="1" key="1">
    <citation type="submission" date="2023-11" db="EMBL/GenBank/DDBJ databases">
        <title>The genome sequences of three competitors of mushroom-forming fungi.</title>
        <authorList>
            <person name="Beijen E."/>
            <person name="Ohm R.A."/>
        </authorList>
    </citation>
    <scope>NUCLEOTIDE SEQUENCE</scope>
    <source>
        <strain evidence="1">CBS 100526</strain>
    </source>
</reference>
<organism evidence="1 2">
    <name type="scientific">Trichoderma aggressivum f. europaeum</name>
    <dbReference type="NCBI Taxonomy" id="173218"/>
    <lineage>
        <taxon>Eukaryota</taxon>
        <taxon>Fungi</taxon>
        <taxon>Dikarya</taxon>
        <taxon>Ascomycota</taxon>
        <taxon>Pezizomycotina</taxon>
        <taxon>Sordariomycetes</taxon>
        <taxon>Hypocreomycetidae</taxon>
        <taxon>Hypocreales</taxon>
        <taxon>Hypocreaceae</taxon>
        <taxon>Trichoderma</taxon>
    </lineage>
</organism>
<evidence type="ECO:0000313" key="2">
    <source>
        <dbReference type="Proteomes" id="UP001273209"/>
    </source>
</evidence>
<sequence>MEHNMDDELPSFNFGLSDSTNDGSSFHFENDPADPYERTNVIERRGLIHVRCNVRDIVHGQWGEDSDVEATLLILLFRFDPDDLGRRVKTARIKLSFLGSSTDRPDPEVVRIWPNESYAILPTKRTETVCVGGKGSVTAGFAGFEVGAELSREKSVERELQSMGIVRGSADTEGRNFGLHNSASWTLMENPNTKNGVAASMQCAILLKRRALEEQFSATVQVTVHADRPTAAKEWIRGVFTQPSKVDPIIFDPKRQPTNQLRIYDNQARASLGSINLNDRSLTDITLRNIWEGAEKHT</sequence>
<keyword evidence="2" id="KW-1185">Reference proteome</keyword>
<dbReference type="RefSeq" id="XP_062754146.1">
    <property type="nucleotide sequence ID" value="XM_062901485.1"/>
</dbReference>
<dbReference type="Proteomes" id="UP001273209">
    <property type="component" value="Unassembled WGS sequence"/>
</dbReference>
<comment type="caution">
    <text evidence="1">The sequence shown here is derived from an EMBL/GenBank/DDBJ whole genome shotgun (WGS) entry which is preliminary data.</text>
</comment>
<dbReference type="EMBL" id="JAWRVG010000028">
    <property type="protein sequence ID" value="KAK4069688.1"/>
    <property type="molecule type" value="Genomic_DNA"/>
</dbReference>
<name>A0AAE1LXC2_9HYPO</name>
<protein>
    <submittedName>
        <fullName evidence="1">Uncharacterized protein</fullName>
    </submittedName>
</protein>
<dbReference type="GeneID" id="87921389"/>
<accession>A0AAE1LXC2</accession>
<proteinExistence type="predicted"/>
<gene>
    <name evidence="1" type="ORF">Triagg1_6818</name>
</gene>
<dbReference type="AlphaFoldDB" id="A0AAE1LXC2"/>
<evidence type="ECO:0000313" key="1">
    <source>
        <dbReference type="EMBL" id="KAK4069688.1"/>
    </source>
</evidence>